<dbReference type="Pfam" id="PF11964">
    <property type="entry name" value="SpoIIAA-like"/>
    <property type="match status" value="1"/>
</dbReference>
<proteinExistence type="predicted"/>
<dbReference type="InterPro" id="IPR021866">
    <property type="entry name" value="SpoIIAA-like"/>
</dbReference>
<accession>A0ABW9RP61</accession>
<keyword evidence="2" id="KW-1185">Reference proteome</keyword>
<reference evidence="1 2" key="1">
    <citation type="submission" date="2019-02" db="EMBL/GenBank/DDBJ databases">
        <authorList>
            <person name="Goldberg S.R."/>
            <person name="Haltli B.A."/>
            <person name="Correa H."/>
            <person name="Russell K.G."/>
        </authorList>
    </citation>
    <scope>NUCLEOTIDE SEQUENCE [LARGE SCALE GENOMIC DNA]</scope>
    <source>
        <strain evidence="1 2">JCM 16186</strain>
    </source>
</reference>
<organism evidence="1 2">
    <name type="scientific">Fulvivirga kasyanovii</name>
    <dbReference type="NCBI Taxonomy" id="396812"/>
    <lineage>
        <taxon>Bacteria</taxon>
        <taxon>Pseudomonadati</taxon>
        <taxon>Bacteroidota</taxon>
        <taxon>Cytophagia</taxon>
        <taxon>Cytophagales</taxon>
        <taxon>Fulvivirgaceae</taxon>
        <taxon>Fulvivirga</taxon>
    </lineage>
</organism>
<dbReference type="RefSeq" id="WP_155171720.1">
    <property type="nucleotide sequence ID" value="NZ_BAAAFL010000068.1"/>
</dbReference>
<evidence type="ECO:0000313" key="2">
    <source>
        <dbReference type="Proteomes" id="UP000798808"/>
    </source>
</evidence>
<dbReference type="EMBL" id="SMLW01000522">
    <property type="protein sequence ID" value="MTI25527.1"/>
    <property type="molecule type" value="Genomic_DNA"/>
</dbReference>
<evidence type="ECO:0000313" key="1">
    <source>
        <dbReference type="EMBL" id="MTI25527.1"/>
    </source>
</evidence>
<name>A0ABW9RP61_9BACT</name>
<dbReference type="Proteomes" id="UP000798808">
    <property type="component" value="Unassembled WGS sequence"/>
</dbReference>
<protein>
    <recommendedName>
        <fullName evidence="3">STAS/SEC14 domain-containing protein</fullName>
    </recommendedName>
</protein>
<gene>
    <name evidence="1" type="ORF">E1163_11285</name>
</gene>
<sequence length="145" mass="16640">MQTIRLYTLGKSTLEYDVAVPCLIFRHIGFMDSTEFRTFLNKALELAVERKEEGEMFGWVTNLTESDAFLEEDMVWAANDFEKQAHEKGLRAVAFVLNQDAYALSSISGEIFVESSEERGSEEVKHMNFKDEESAKAWLKEVLNN</sequence>
<comment type="caution">
    <text evidence="1">The sequence shown here is derived from an EMBL/GenBank/DDBJ whole genome shotgun (WGS) entry which is preliminary data.</text>
</comment>
<evidence type="ECO:0008006" key="3">
    <source>
        <dbReference type="Google" id="ProtNLM"/>
    </source>
</evidence>